<organism evidence="1 2">
    <name type="scientific">Castanea mollissima</name>
    <name type="common">Chinese chestnut</name>
    <dbReference type="NCBI Taxonomy" id="60419"/>
    <lineage>
        <taxon>Eukaryota</taxon>
        <taxon>Viridiplantae</taxon>
        <taxon>Streptophyta</taxon>
        <taxon>Embryophyta</taxon>
        <taxon>Tracheophyta</taxon>
        <taxon>Spermatophyta</taxon>
        <taxon>Magnoliopsida</taxon>
        <taxon>eudicotyledons</taxon>
        <taxon>Gunneridae</taxon>
        <taxon>Pentapetalae</taxon>
        <taxon>rosids</taxon>
        <taxon>fabids</taxon>
        <taxon>Fagales</taxon>
        <taxon>Fagaceae</taxon>
        <taxon>Castanea</taxon>
    </lineage>
</organism>
<evidence type="ECO:0000313" key="2">
    <source>
        <dbReference type="Proteomes" id="UP000737018"/>
    </source>
</evidence>
<comment type="caution">
    <text evidence="1">The sequence shown here is derived from an EMBL/GenBank/DDBJ whole genome shotgun (WGS) entry which is preliminary data.</text>
</comment>
<keyword evidence="2" id="KW-1185">Reference proteome</keyword>
<reference evidence="1" key="1">
    <citation type="submission" date="2020-03" db="EMBL/GenBank/DDBJ databases">
        <title>Castanea mollissima Vanexum genome sequencing.</title>
        <authorList>
            <person name="Staton M."/>
        </authorList>
    </citation>
    <scope>NUCLEOTIDE SEQUENCE</scope>
    <source>
        <tissue evidence="1">Leaf</tissue>
    </source>
</reference>
<gene>
    <name evidence="1" type="ORF">CMV_005185</name>
</gene>
<name>A0A8J4VUR6_9ROSI</name>
<accession>A0A8J4VUR6</accession>
<protein>
    <submittedName>
        <fullName evidence="1">Uncharacterized protein</fullName>
    </submittedName>
</protein>
<sequence length="125" mass="13662">MASSIFINVQSISPWVKTEVKKVSGLRSHTLRLCRGLISLNTLLPVHGAKLPLMIKACPFWKLFAILVTVLIEESCLGLCRSVGLELGWTPFGSAMDHRFIALGHTHWDGPGFVSAHSGLRATLV</sequence>
<dbReference type="AlphaFoldDB" id="A0A8J4VUR6"/>
<proteinExistence type="predicted"/>
<dbReference type="EMBL" id="JRKL02000459">
    <property type="protein sequence ID" value="KAF3971187.1"/>
    <property type="molecule type" value="Genomic_DNA"/>
</dbReference>
<evidence type="ECO:0000313" key="1">
    <source>
        <dbReference type="EMBL" id="KAF3971187.1"/>
    </source>
</evidence>
<dbReference type="Proteomes" id="UP000737018">
    <property type="component" value="Unassembled WGS sequence"/>
</dbReference>